<evidence type="ECO:0000313" key="4">
    <source>
        <dbReference type="Proteomes" id="UP000646365"/>
    </source>
</evidence>
<dbReference type="AlphaFoldDB" id="A0A8J2YWW9"/>
<comment type="caution">
    <text evidence="3">The sequence shown here is derived from an EMBL/GenBank/DDBJ whole genome shotgun (WGS) entry which is preliminary data.</text>
</comment>
<dbReference type="RefSeq" id="WP_189048414.1">
    <property type="nucleotide sequence ID" value="NZ_BMJQ01000009.1"/>
</dbReference>
<feature type="signal peptide" evidence="2">
    <location>
        <begin position="1"/>
        <end position="30"/>
    </location>
</feature>
<reference evidence="3" key="2">
    <citation type="submission" date="2020-09" db="EMBL/GenBank/DDBJ databases">
        <authorList>
            <person name="Sun Q."/>
            <person name="Zhou Y."/>
        </authorList>
    </citation>
    <scope>NUCLEOTIDE SEQUENCE</scope>
    <source>
        <strain evidence="3">CGMCC 1.15725</strain>
    </source>
</reference>
<dbReference type="Pfam" id="PF06082">
    <property type="entry name" value="YjbH"/>
    <property type="match status" value="2"/>
</dbReference>
<evidence type="ECO:0000256" key="1">
    <source>
        <dbReference type="SAM" id="MobiDB-lite"/>
    </source>
</evidence>
<dbReference type="EMBL" id="BMJQ01000009">
    <property type="protein sequence ID" value="GGF27537.1"/>
    <property type="molecule type" value="Genomic_DNA"/>
</dbReference>
<proteinExistence type="predicted"/>
<feature type="chain" id="PRO_5035170899" description="Exopolysaccharide biosynthesis protein YbjH" evidence="2">
    <location>
        <begin position="31"/>
        <end position="891"/>
    </location>
</feature>
<reference evidence="3" key="1">
    <citation type="journal article" date="2014" name="Int. J. Syst. Evol. Microbiol.">
        <title>Complete genome sequence of Corynebacterium casei LMG S-19264T (=DSM 44701T), isolated from a smear-ripened cheese.</title>
        <authorList>
            <consortium name="US DOE Joint Genome Institute (JGI-PGF)"/>
            <person name="Walter F."/>
            <person name="Albersmeier A."/>
            <person name="Kalinowski J."/>
            <person name="Ruckert C."/>
        </authorList>
    </citation>
    <scope>NUCLEOTIDE SEQUENCE</scope>
    <source>
        <strain evidence="3">CGMCC 1.15725</strain>
    </source>
</reference>
<name>A0A8J2YWW9_9PROT</name>
<sequence>MAFFLARFSHHRFRLMAGAALFCLAGAARADGELREILDPGQGLYPSQDDFGEIGLFQVPTARMGDDGDIRGSGSFISPYHRFALSGQAFPWLEGVFRTTQITNRLYGLGSGFGGHQSYRDRGLDLRFRLSREGPDLPDVTMGITDFAQLGQFDEEYLVATKRYGDFDVTLGLGWGQLASDAMFPNPLKFLSSHFANRHPISGAGGFRTDFFTGPNMSLFGGFEYKTPWDGLIFKLDFNPNDFRHDSFNEINDIKSAGPIDAGFVYRPFSSGPEISLGMERQNTVMLRVGFKTNLGHLTGAEAPLLSHVPKIDPQRVPVPPLPPDEVAVRDKALAGTDPSDPATVRTALPRPEPVPAPLPAESWSALGDLGLAADGLGFRILSIGTAGGGATGGGATGGVRRVTVVRRAAARGDLAEDIGQFARMAGRLQPAVDRVDLTLDDGGSERRYRLDLPALERAVAMTGRTDESVRAQNPDPKPVPAPHRTIERLDREIAKAIFADLEAAKMIGYSFEIKGHEAILRLGNYRYRYLPKALGDAARIIDARAPAEVTEITIAEVEGGVEVGRVKMRRDDLERAFTGRGTAEEVFAHAELSGGDALGDGAIENPDIFPDFTYRIRPRLKTQLNGPNGFFLYSLYAGLSTDAQIRPGLTLSGEFGVNMLDNLNRLQNPSNSLLPHVRSDIAQYLKDGKYGIQSLYADYETRLGDDLYGRLTAGLLEEMYGGVDGELLWRPYGSRWAFGLEANQLYKRGFHEQFNFQSYNVATAQASVYYDMPWYGLQSTLRVGRYLARDIGFTYELSREFESGMRVGGFFTITNVPSRIFGEGRFDRGLFISIPIDLATPFPSRSSIGTVYRPLTRDGGQLLSSPKQLYWETYGEDPERLHDHWDGLTQ</sequence>
<evidence type="ECO:0000256" key="2">
    <source>
        <dbReference type="SAM" id="SignalP"/>
    </source>
</evidence>
<gene>
    <name evidence="3" type="ORF">GCM10011611_36960</name>
</gene>
<evidence type="ECO:0000313" key="3">
    <source>
        <dbReference type="EMBL" id="GGF27537.1"/>
    </source>
</evidence>
<evidence type="ECO:0008006" key="5">
    <source>
        <dbReference type="Google" id="ProtNLM"/>
    </source>
</evidence>
<dbReference type="InterPro" id="IPR010344">
    <property type="entry name" value="YbjH"/>
</dbReference>
<protein>
    <recommendedName>
        <fullName evidence="5">Exopolysaccharide biosynthesis protein YbjH</fullName>
    </recommendedName>
</protein>
<feature type="region of interest" description="Disordered" evidence="1">
    <location>
        <begin position="333"/>
        <end position="357"/>
    </location>
</feature>
<keyword evidence="2" id="KW-0732">Signal</keyword>
<feature type="region of interest" description="Disordered" evidence="1">
    <location>
        <begin position="465"/>
        <end position="484"/>
    </location>
</feature>
<accession>A0A8J2YWW9</accession>
<keyword evidence="4" id="KW-1185">Reference proteome</keyword>
<dbReference type="Proteomes" id="UP000646365">
    <property type="component" value="Unassembled WGS sequence"/>
</dbReference>
<organism evidence="3 4">
    <name type="scientific">Aliidongia dinghuensis</name>
    <dbReference type="NCBI Taxonomy" id="1867774"/>
    <lineage>
        <taxon>Bacteria</taxon>
        <taxon>Pseudomonadati</taxon>
        <taxon>Pseudomonadota</taxon>
        <taxon>Alphaproteobacteria</taxon>
        <taxon>Rhodospirillales</taxon>
        <taxon>Dongiaceae</taxon>
        <taxon>Aliidongia</taxon>
    </lineage>
</organism>